<evidence type="ECO:0000256" key="12">
    <source>
        <dbReference type="ARBA" id="ARBA00033708"/>
    </source>
</evidence>
<sequence>MYRNSKIKCFSNSTYGGGWKRTGIFPYGETGWAAVAFIIGGLSWAFGYTGQPHLLLRFLALKNKDEAKTGRWVAVAWIWPAFIGAFLIGLVGIGLHGSTNFLDDPEKLLPTLSLDLLPLFIAGIFISGAIAAMMSTADSQLLVMTSSMTEDVMTKILKKDLTQKELVKWSRIYTVIFGLASFVFAVFAKELIFAIVSNAWSILGSAFGPIIILSIYWKRLTKKGVLTGLIVGPVTALVWKYILNDWLLTHRFTSFVISFIAVIVVTLLTKKE</sequence>
<proteinExistence type="inferred from homology"/>
<accession>A0A5D0MDG6</accession>
<comment type="caution">
    <text evidence="15">The sequence shown here is derived from an EMBL/GenBank/DDBJ whole genome shotgun (WGS) entry which is preliminary data.</text>
</comment>
<dbReference type="Pfam" id="PF00474">
    <property type="entry name" value="SSF"/>
    <property type="match status" value="1"/>
</dbReference>
<dbReference type="PANTHER" id="PTHR48086:SF3">
    <property type="entry name" value="SODIUM_PROLINE SYMPORTER"/>
    <property type="match status" value="1"/>
</dbReference>
<evidence type="ECO:0000256" key="3">
    <source>
        <dbReference type="ARBA" id="ARBA00022448"/>
    </source>
</evidence>
<evidence type="ECO:0000256" key="14">
    <source>
        <dbReference type="SAM" id="Phobius"/>
    </source>
</evidence>
<name>A0A5D0MDG6_9BACT</name>
<keyword evidence="3" id="KW-0813">Transport</keyword>
<keyword evidence="10 14" id="KW-0472">Membrane</keyword>
<evidence type="ECO:0000256" key="2">
    <source>
        <dbReference type="ARBA" id="ARBA00006434"/>
    </source>
</evidence>
<organism evidence="15 16">
    <name type="scientific">Candidatus Mcinerneyibacterium aminivorans</name>
    <dbReference type="NCBI Taxonomy" id="2703815"/>
    <lineage>
        <taxon>Bacteria</taxon>
        <taxon>Candidatus Macinerneyibacteriota</taxon>
        <taxon>Candidatus Mcinerneyibacteria</taxon>
        <taxon>Candidatus Mcinerneyibacteriales</taxon>
        <taxon>Candidatus Mcinerneyibacteriaceae</taxon>
        <taxon>Candidatus Mcinerneyibacterium</taxon>
    </lineage>
</organism>
<keyword evidence="8" id="KW-0915">Sodium</keyword>
<dbReference type="Gene3D" id="1.20.1730.10">
    <property type="entry name" value="Sodium/glucose cotransporter"/>
    <property type="match status" value="1"/>
</dbReference>
<comment type="catalytic activity">
    <reaction evidence="12">
        <text>L-proline(in) + Na(+)(in) = L-proline(out) + Na(+)(out)</text>
        <dbReference type="Rhea" id="RHEA:28967"/>
        <dbReference type="ChEBI" id="CHEBI:29101"/>
        <dbReference type="ChEBI" id="CHEBI:60039"/>
    </reaction>
</comment>
<dbReference type="GO" id="GO:0005886">
    <property type="term" value="C:plasma membrane"/>
    <property type="evidence" value="ECO:0007669"/>
    <property type="project" value="UniProtKB-SubCell"/>
</dbReference>
<feature type="transmembrane region" description="Helical" evidence="14">
    <location>
        <begin position="199"/>
        <end position="217"/>
    </location>
</feature>
<keyword evidence="16" id="KW-1185">Reference proteome</keyword>
<evidence type="ECO:0000313" key="16">
    <source>
        <dbReference type="Proteomes" id="UP000324143"/>
    </source>
</evidence>
<evidence type="ECO:0008006" key="17">
    <source>
        <dbReference type="Google" id="ProtNLM"/>
    </source>
</evidence>
<dbReference type="InterPro" id="IPR050277">
    <property type="entry name" value="Sodium:Solute_Symporter"/>
</dbReference>
<keyword evidence="6" id="KW-0769">Symport</keyword>
<evidence type="ECO:0000256" key="9">
    <source>
        <dbReference type="ARBA" id="ARBA00023065"/>
    </source>
</evidence>
<dbReference type="GO" id="GO:0006814">
    <property type="term" value="P:sodium ion transport"/>
    <property type="evidence" value="ECO:0007669"/>
    <property type="project" value="UniProtKB-KW"/>
</dbReference>
<keyword evidence="11" id="KW-0739">Sodium transport</keyword>
<dbReference type="EMBL" id="VSIX01000058">
    <property type="protein sequence ID" value="TYB31036.1"/>
    <property type="molecule type" value="Genomic_DNA"/>
</dbReference>
<evidence type="ECO:0000256" key="5">
    <source>
        <dbReference type="ARBA" id="ARBA00022692"/>
    </source>
</evidence>
<evidence type="ECO:0000256" key="11">
    <source>
        <dbReference type="ARBA" id="ARBA00023201"/>
    </source>
</evidence>
<evidence type="ECO:0000256" key="8">
    <source>
        <dbReference type="ARBA" id="ARBA00023053"/>
    </source>
</evidence>
<dbReference type="AlphaFoldDB" id="A0A5D0MDG6"/>
<dbReference type="Proteomes" id="UP000324143">
    <property type="component" value="Unassembled WGS sequence"/>
</dbReference>
<dbReference type="PROSITE" id="PS50283">
    <property type="entry name" value="NA_SOLUT_SYMP_3"/>
    <property type="match status" value="1"/>
</dbReference>
<feature type="transmembrane region" description="Helical" evidence="14">
    <location>
        <begin position="224"/>
        <end position="242"/>
    </location>
</feature>
<comment type="similarity">
    <text evidence="2 13">Belongs to the sodium:solute symporter (SSF) (TC 2.A.21) family.</text>
</comment>
<evidence type="ECO:0000256" key="1">
    <source>
        <dbReference type="ARBA" id="ARBA00004651"/>
    </source>
</evidence>
<dbReference type="InterPro" id="IPR038377">
    <property type="entry name" value="Na/Glc_symporter_sf"/>
</dbReference>
<keyword evidence="5 14" id="KW-0812">Transmembrane</keyword>
<evidence type="ECO:0000313" key="15">
    <source>
        <dbReference type="EMBL" id="TYB31036.1"/>
    </source>
</evidence>
<evidence type="ECO:0000256" key="6">
    <source>
        <dbReference type="ARBA" id="ARBA00022847"/>
    </source>
</evidence>
<gene>
    <name evidence="15" type="ORF">FXF47_06325</name>
</gene>
<evidence type="ECO:0000256" key="13">
    <source>
        <dbReference type="RuleBase" id="RU362091"/>
    </source>
</evidence>
<protein>
    <recommendedName>
        <fullName evidence="17">Sodium/proline symporter</fullName>
    </recommendedName>
</protein>
<feature type="transmembrane region" description="Helical" evidence="14">
    <location>
        <begin position="248"/>
        <end position="268"/>
    </location>
</feature>
<feature type="transmembrane region" description="Helical" evidence="14">
    <location>
        <begin position="172"/>
        <end position="193"/>
    </location>
</feature>
<keyword evidence="9" id="KW-0406">Ion transport</keyword>
<keyword evidence="4" id="KW-1003">Cell membrane</keyword>
<evidence type="ECO:0000256" key="10">
    <source>
        <dbReference type="ARBA" id="ARBA00023136"/>
    </source>
</evidence>
<comment type="subcellular location">
    <subcellularLocation>
        <location evidence="1">Cell membrane</location>
        <topology evidence="1">Multi-pass membrane protein</topology>
    </subcellularLocation>
</comment>
<keyword evidence="7 14" id="KW-1133">Transmembrane helix</keyword>
<reference evidence="15" key="1">
    <citation type="submission" date="2019-08" db="EMBL/GenBank/DDBJ databases">
        <title>Genomic characterization of a novel candidate phylum (ARYD3) from a high temperature, high salinity tertiary oil reservoir in north central Oklahoma, USA.</title>
        <authorList>
            <person name="Youssef N.H."/>
            <person name="Yadav A."/>
            <person name="Elshahed M.S."/>
        </authorList>
    </citation>
    <scope>NUCLEOTIDE SEQUENCE [LARGE SCALE GENOMIC DNA]</scope>
    <source>
        <strain evidence="15">ARYD3</strain>
    </source>
</reference>
<dbReference type="GO" id="GO:0015293">
    <property type="term" value="F:symporter activity"/>
    <property type="evidence" value="ECO:0007669"/>
    <property type="project" value="UniProtKB-KW"/>
</dbReference>
<evidence type="ECO:0000256" key="4">
    <source>
        <dbReference type="ARBA" id="ARBA00022475"/>
    </source>
</evidence>
<feature type="transmembrane region" description="Helical" evidence="14">
    <location>
        <begin position="72"/>
        <end position="96"/>
    </location>
</feature>
<dbReference type="InterPro" id="IPR001734">
    <property type="entry name" value="Na/solute_symporter"/>
</dbReference>
<feature type="transmembrane region" description="Helical" evidence="14">
    <location>
        <begin position="116"/>
        <end position="134"/>
    </location>
</feature>
<dbReference type="PANTHER" id="PTHR48086">
    <property type="entry name" value="SODIUM/PROLINE SYMPORTER-RELATED"/>
    <property type="match status" value="1"/>
</dbReference>
<evidence type="ECO:0000256" key="7">
    <source>
        <dbReference type="ARBA" id="ARBA00022989"/>
    </source>
</evidence>